<sequence length="70" mass="7865">MEPIKAKPRVHVIKRDKGWAVKIEGAQRALRVFKSKEQAIKVAEMTGKDSGDVVIHKKDGSIQKWIKAEA</sequence>
<dbReference type="Proteomes" id="UP000254808">
    <property type="component" value="Chromosome"/>
</dbReference>
<dbReference type="RefSeq" id="WP_114985127.1">
    <property type="nucleotide sequence ID" value="NZ_CP027806.1"/>
</dbReference>
<organism evidence="1 2">
    <name type="scientific">Cyclonatronum proteinivorum</name>
    <dbReference type="NCBI Taxonomy" id="1457365"/>
    <lineage>
        <taxon>Bacteria</taxon>
        <taxon>Pseudomonadati</taxon>
        <taxon>Balneolota</taxon>
        <taxon>Balneolia</taxon>
        <taxon>Balneolales</taxon>
        <taxon>Cyclonatronaceae</taxon>
        <taxon>Cyclonatronum</taxon>
    </lineage>
</organism>
<proteinExistence type="predicted"/>
<dbReference type="KEGG" id="cprv:CYPRO_2750"/>
<reference evidence="1 2" key="1">
    <citation type="submission" date="2018-03" db="EMBL/GenBank/DDBJ databases">
        <title>Phenotypic and genomic properties of Cyclonatronum proteinivorum gen. nov., sp. nov., a haloalkaliphilic bacteroidete from soda lakes possessing Na+-translocating rhodopsin.</title>
        <authorList>
            <person name="Toshchakov S.V."/>
            <person name="Korzhenkov A."/>
            <person name="Samarov N.I."/>
            <person name="Kublanov I.V."/>
            <person name="Muntyan M.S."/>
            <person name="Sorokin D.Y."/>
        </authorList>
    </citation>
    <scope>NUCLEOTIDE SEQUENCE [LARGE SCALE GENOMIC DNA]</scope>
    <source>
        <strain evidence="1 2">Omega</strain>
    </source>
</reference>
<evidence type="ECO:0000313" key="2">
    <source>
        <dbReference type="Proteomes" id="UP000254808"/>
    </source>
</evidence>
<keyword evidence="2" id="KW-1185">Reference proteome</keyword>
<dbReference type="Pfam" id="PF09954">
    <property type="entry name" value="DUF2188"/>
    <property type="match status" value="1"/>
</dbReference>
<gene>
    <name evidence="1" type="ORF">CYPRO_2750</name>
</gene>
<evidence type="ECO:0000313" key="1">
    <source>
        <dbReference type="EMBL" id="AXJ01989.1"/>
    </source>
</evidence>
<accession>A0A345UND7</accession>
<dbReference type="OrthoDB" id="8858565at2"/>
<dbReference type="InterPro" id="IPR018691">
    <property type="entry name" value="DUF2188"/>
</dbReference>
<dbReference type="AlphaFoldDB" id="A0A345UND7"/>
<protein>
    <submittedName>
        <fullName evidence="1">Putative DUF2188 protein</fullName>
    </submittedName>
</protein>
<name>A0A345UND7_9BACT</name>
<dbReference type="EMBL" id="CP027806">
    <property type="protein sequence ID" value="AXJ01989.1"/>
    <property type="molecule type" value="Genomic_DNA"/>
</dbReference>